<evidence type="ECO:0000256" key="1">
    <source>
        <dbReference type="SAM" id="MobiDB-lite"/>
    </source>
</evidence>
<proteinExistence type="predicted"/>
<dbReference type="Proteomes" id="UP001268610">
    <property type="component" value="Unassembled WGS sequence"/>
</dbReference>
<feature type="compositionally biased region" description="Low complexity" evidence="1">
    <location>
        <begin position="29"/>
        <end position="44"/>
    </location>
</feature>
<dbReference type="RefSeq" id="WP_310865935.1">
    <property type="nucleotide sequence ID" value="NZ_JAVLSF010000150.1"/>
</dbReference>
<reference evidence="2" key="1">
    <citation type="submission" date="2023-04" db="EMBL/GenBank/DDBJ databases">
        <title>Genomic characterization of faba bean (Vicia faba) microsymbionts in Mexican soils.</title>
        <authorList>
            <person name="Rivera Orduna F.N."/>
            <person name="Guevara-Luna J."/>
            <person name="Yan J."/>
            <person name="Arroyo-Herrera I."/>
            <person name="Li Y."/>
            <person name="Vasquez-Murrieta M.S."/>
            <person name="Wang E.T."/>
        </authorList>
    </citation>
    <scope>NUCLEOTIDE SEQUENCE</scope>
    <source>
        <strain evidence="2">CH26</strain>
    </source>
</reference>
<dbReference type="EMBL" id="JAVLSF010000150">
    <property type="protein sequence ID" value="MDR9777743.1"/>
    <property type="molecule type" value="Genomic_DNA"/>
</dbReference>
<protein>
    <submittedName>
        <fullName evidence="2">Uncharacterized protein</fullName>
    </submittedName>
</protein>
<dbReference type="AlphaFoldDB" id="A0AAJ2H2X2"/>
<comment type="caution">
    <text evidence="2">The sequence shown here is derived from an EMBL/GenBank/DDBJ whole genome shotgun (WGS) entry which is preliminary data.</text>
</comment>
<name>A0AAJ2H2X2_9HYPH</name>
<feature type="non-terminal residue" evidence="2">
    <location>
        <position position="63"/>
    </location>
</feature>
<organism evidence="2 3">
    <name type="scientific">Rhizobium hidalgonense</name>
    <dbReference type="NCBI Taxonomy" id="1538159"/>
    <lineage>
        <taxon>Bacteria</taxon>
        <taxon>Pseudomonadati</taxon>
        <taxon>Pseudomonadota</taxon>
        <taxon>Alphaproteobacteria</taxon>
        <taxon>Hyphomicrobiales</taxon>
        <taxon>Rhizobiaceae</taxon>
        <taxon>Rhizobium/Agrobacterium group</taxon>
        <taxon>Rhizobium</taxon>
    </lineage>
</organism>
<accession>A0AAJ2H2X2</accession>
<sequence length="63" mass="6479">MSEYRMSNLSNIIQGMVVNAITKNSGQPNINTNVNNGNSNANSSGGLGGLGNILSGLQNNRAS</sequence>
<evidence type="ECO:0000313" key="3">
    <source>
        <dbReference type="Proteomes" id="UP001268610"/>
    </source>
</evidence>
<evidence type="ECO:0000313" key="2">
    <source>
        <dbReference type="EMBL" id="MDR9777743.1"/>
    </source>
</evidence>
<feature type="region of interest" description="Disordered" evidence="1">
    <location>
        <begin position="24"/>
        <end position="45"/>
    </location>
</feature>
<gene>
    <name evidence="2" type="ORF">RJJ65_34995</name>
</gene>